<dbReference type="Pfam" id="PF01541">
    <property type="entry name" value="GIY-YIG"/>
    <property type="match status" value="1"/>
</dbReference>
<dbReference type="PANTHER" id="PTHR34477">
    <property type="entry name" value="UPF0213 PROTEIN YHBQ"/>
    <property type="match status" value="1"/>
</dbReference>
<gene>
    <name evidence="3" type="ORF">UU02_C0024G0009</name>
</gene>
<dbReference type="PANTHER" id="PTHR34477:SF1">
    <property type="entry name" value="UPF0213 PROTEIN YHBQ"/>
    <property type="match status" value="1"/>
</dbReference>
<dbReference type="InterPro" id="IPR050190">
    <property type="entry name" value="UPF0213_domain"/>
</dbReference>
<evidence type="ECO:0000259" key="2">
    <source>
        <dbReference type="PROSITE" id="PS50164"/>
    </source>
</evidence>
<proteinExistence type="inferred from homology"/>
<reference evidence="3 4" key="1">
    <citation type="journal article" date="2015" name="Nature">
        <title>rRNA introns, odd ribosomes, and small enigmatic genomes across a large radiation of phyla.</title>
        <authorList>
            <person name="Brown C.T."/>
            <person name="Hug L.A."/>
            <person name="Thomas B.C."/>
            <person name="Sharon I."/>
            <person name="Castelle C.J."/>
            <person name="Singh A."/>
            <person name="Wilkins M.J."/>
            <person name="Williams K.H."/>
            <person name="Banfield J.F."/>
        </authorList>
    </citation>
    <scope>NUCLEOTIDE SEQUENCE [LARGE SCALE GENOMIC DNA]</scope>
</reference>
<dbReference type="AlphaFoldDB" id="A0A0G0SM48"/>
<organism evidence="3 4">
    <name type="scientific">Candidatus Woesebacteria bacterium GW2011_GWA1_40_43</name>
    <dbReference type="NCBI Taxonomy" id="1618553"/>
    <lineage>
        <taxon>Bacteria</taxon>
        <taxon>Candidatus Woeseibacteriota</taxon>
    </lineage>
</organism>
<dbReference type="SUPFAM" id="SSF82771">
    <property type="entry name" value="GIY-YIG endonuclease"/>
    <property type="match status" value="1"/>
</dbReference>
<dbReference type="Proteomes" id="UP000034293">
    <property type="component" value="Unassembled WGS sequence"/>
</dbReference>
<dbReference type="EMBL" id="LBZA01000024">
    <property type="protein sequence ID" value="KKR63466.1"/>
    <property type="molecule type" value="Genomic_DNA"/>
</dbReference>
<protein>
    <submittedName>
        <fullName evidence="3">Excinuclease ABC C subunit domain protein</fullName>
    </submittedName>
</protein>
<evidence type="ECO:0000313" key="3">
    <source>
        <dbReference type="EMBL" id="KKR63466.1"/>
    </source>
</evidence>
<name>A0A0G0SM48_9BACT</name>
<dbReference type="Gene3D" id="3.40.1440.10">
    <property type="entry name" value="GIY-YIG endonuclease"/>
    <property type="match status" value="1"/>
</dbReference>
<dbReference type="CDD" id="cd10456">
    <property type="entry name" value="GIY-YIG_UPF0213"/>
    <property type="match status" value="1"/>
</dbReference>
<evidence type="ECO:0000256" key="1">
    <source>
        <dbReference type="ARBA" id="ARBA00007435"/>
    </source>
</evidence>
<sequence>MSYFVYILRTSSNTLYIGQTNNLEKRIKEHKNKSTKSAKYVRYFDSVDLVYSETYTTRKEAMQRESQLKKLTKAKKEALMARKGEH</sequence>
<comment type="similarity">
    <text evidence="1">Belongs to the UPF0213 family.</text>
</comment>
<comment type="caution">
    <text evidence="3">The sequence shown here is derived from an EMBL/GenBank/DDBJ whole genome shotgun (WGS) entry which is preliminary data.</text>
</comment>
<accession>A0A0G0SM48</accession>
<dbReference type="PROSITE" id="PS50164">
    <property type="entry name" value="GIY_YIG"/>
    <property type="match status" value="1"/>
</dbReference>
<dbReference type="SMART" id="SM00465">
    <property type="entry name" value="GIYc"/>
    <property type="match status" value="1"/>
</dbReference>
<dbReference type="InterPro" id="IPR035901">
    <property type="entry name" value="GIY-YIG_endonuc_sf"/>
</dbReference>
<dbReference type="InterPro" id="IPR000305">
    <property type="entry name" value="GIY-YIG_endonuc"/>
</dbReference>
<evidence type="ECO:0000313" key="4">
    <source>
        <dbReference type="Proteomes" id="UP000034293"/>
    </source>
</evidence>
<feature type="domain" description="GIY-YIG" evidence="2">
    <location>
        <begin position="1"/>
        <end position="78"/>
    </location>
</feature>